<gene>
    <name evidence="1" type="ORF">GCM10011588_72250</name>
</gene>
<keyword evidence="2" id="KW-1185">Reference proteome</keyword>
<reference evidence="1" key="2">
    <citation type="submission" date="2020-09" db="EMBL/GenBank/DDBJ databases">
        <authorList>
            <person name="Sun Q."/>
            <person name="Zhou Y."/>
        </authorList>
    </citation>
    <scope>NUCLEOTIDE SEQUENCE</scope>
    <source>
        <strain evidence="1">CGMCC 4.3508</strain>
    </source>
</reference>
<dbReference type="Proteomes" id="UP000638263">
    <property type="component" value="Unassembled WGS sequence"/>
</dbReference>
<name>A0A917S1J5_9NOCA</name>
<dbReference type="EMBL" id="BMMH01000046">
    <property type="protein sequence ID" value="GGL46905.1"/>
    <property type="molecule type" value="Genomic_DNA"/>
</dbReference>
<dbReference type="RefSeq" id="WP_156426361.1">
    <property type="nucleotide sequence ID" value="NZ_BMMH01000046.1"/>
</dbReference>
<sequence>MRWRRPWAQWHPWGMYLAGHQEKPAPQILAELRGVACETRKRLLNGFDVDDQHFHTARLREARAGLN</sequence>
<organism evidence="1 2">
    <name type="scientific">Nocardia jinanensis</name>
    <dbReference type="NCBI Taxonomy" id="382504"/>
    <lineage>
        <taxon>Bacteria</taxon>
        <taxon>Bacillati</taxon>
        <taxon>Actinomycetota</taxon>
        <taxon>Actinomycetes</taxon>
        <taxon>Mycobacteriales</taxon>
        <taxon>Nocardiaceae</taxon>
        <taxon>Nocardia</taxon>
    </lineage>
</organism>
<proteinExistence type="predicted"/>
<reference evidence="1" key="1">
    <citation type="journal article" date="2014" name="Int. J. Syst. Evol. Microbiol.">
        <title>Complete genome sequence of Corynebacterium casei LMG S-19264T (=DSM 44701T), isolated from a smear-ripened cheese.</title>
        <authorList>
            <consortium name="US DOE Joint Genome Institute (JGI-PGF)"/>
            <person name="Walter F."/>
            <person name="Albersmeier A."/>
            <person name="Kalinowski J."/>
            <person name="Ruckert C."/>
        </authorList>
    </citation>
    <scope>NUCLEOTIDE SEQUENCE</scope>
    <source>
        <strain evidence="1">CGMCC 4.3508</strain>
    </source>
</reference>
<evidence type="ECO:0000313" key="2">
    <source>
        <dbReference type="Proteomes" id="UP000638263"/>
    </source>
</evidence>
<dbReference type="AlphaFoldDB" id="A0A917S1J5"/>
<evidence type="ECO:0000313" key="1">
    <source>
        <dbReference type="EMBL" id="GGL46905.1"/>
    </source>
</evidence>
<accession>A0A917S1J5</accession>
<comment type="caution">
    <text evidence="1">The sequence shown here is derived from an EMBL/GenBank/DDBJ whole genome shotgun (WGS) entry which is preliminary data.</text>
</comment>
<protein>
    <submittedName>
        <fullName evidence="1">Uncharacterized protein</fullName>
    </submittedName>
</protein>